<feature type="domain" description="Transcription factor TFIIIC triple barrel" evidence="1">
    <location>
        <begin position="15"/>
        <end position="108"/>
    </location>
</feature>
<evidence type="ECO:0000259" key="1">
    <source>
        <dbReference type="Pfam" id="PF10419"/>
    </source>
</evidence>
<reference evidence="2" key="2">
    <citation type="submission" date="2022-10" db="EMBL/GenBank/DDBJ databases">
        <authorList>
            <consortium name="ENA_rothamsted_submissions"/>
            <consortium name="culmorum"/>
            <person name="King R."/>
        </authorList>
    </citation>
    <scope>NUCLEOTIDE SEQUENCE</scope>
</reference>
<proteinExistence type="predicted"/>
<name>A0A9N9SKC3_PHACE</name>
<organism evidence="2 3">
    <name type="scientific">Phaedon cochleariae</name>
    <name type="common">Mustard beetle</name>
    <dbReference type="NCBI Taxonomy" id="80249"/>
    <lineage>
        <taxon>Eukaryota</taxon>
        <taxon>Metazoa</taxon>
        <taxon>Ecdysozoa</taxon>
        <taxon>Arthropoda</taxon>
        <taxon>Hexapoda</taxon>
        <taxon>Insecta</taxon>
        <taxon>Pterygota</taxon>
        <taxon>Neoptera</taxon>
        <taxon>Endopterygota</taxon>
        <taxon>Coleoptera</taxon>
        <taxon>Polyphaga</taxon>
        <taxon>Cucujiformia</taxon>
        <taxon>Chrysomeloidea</taxon>
        <taxon>Chrysomelidae</taxon>
        <taxon>Chrysomelinae</taxon>
        <taxon>Chrysomelini</taxon>
        <taxon>Phaedon</taxon>
    </lineage>
</organism>
<dbReference type="OrthoDB" id="1877767at2759"/>
<dbReference type="EMBL" id="OU896712">
    <property type="protein sequence ID" value="CAG9822912.1"/>
    <property type="molecule type" value="Genomic_DNA"/>
</dbReference>
<dbReference type="PANTHER" id="PTHR21860">
    <property type="entry name" value="TRANSCRIPTION INITIATION FACTOR IIIC TFIIIC , POLYPEPTIDE 6-RELATED"/>
    <property type="match status" value="1"/>
</dbReference>
<gene>
    <name evidence="2" type="ORF">PHAECO_LOCUS9874</name>
</gene>
<sequence>MDVGDTQRDENDIDEYFIYLDFNGKLSLDSFKKEVFIRIANLHTSNPIVQVNDSVFRGIFEHSMGTNLFFKTSVGSSQVCDAFMKRGPVLLDCVLAESKVLNLKQVKIPPRKVKIPRELSKIEYNLDWDYNTLLTKFADGSLRIQDIVKKEFHDQVLVQEDIIENEDDSDEEEMDTVHEEVVQELPLEEEYFTQSSIEKQLEEEYEKLKSLAMKPMRQAILEECVENSEMNDKKAYEYHNLKCQVRSQVLKPCDFFRQEPVSNINNTTLSNCVDIDRCVVYGLLPKCSHHPREMSQVERDRILTLENFDNLSIAARYYVLNKQVEDLETYIKTLPETEACQGDEYGRTPLETLDIYRQLRGDVRKRIEDIKVSLEEEKENDEDREKMMVFENPVANFSKKRLGGPSWGQAGSGAGLVRALALEEIGALKRTLDSVDGPVQVQALSQHWLDHWT</sequence>
<dbReference type="Pfam" id="PF10419">
    <property type="entry name" value="TFIIIC_sub6"/>
    <property type="match status" value="1"/>
</dbReference>
<dbReference type="Gene3D" id="2.60.40.4370">
    <property type="match status" value="1"/>
</dbReference>
<dbReference type="Proteomes" id="UP001153737">
    <property type="component" value="Chromosome 6"/>
</dbReference>
<dbReference type="PANTHER" id="PTHR21860:SF2">
    <property type="entry name" value="GENERAL TRANSCRIPTION FACTOR 3C POLYPEPTIDE 6"/>
    <property type="match status" value="1"/>
</dbReference>
<evidence type="ECO:0000313" key="3">
    <source>
        <dbReference type="Proteomes" id="UP001153737"/>
    </source>
</evidence>
<accession>A0A9N9SKC3</accession>
<evidence type="ECO:0000313" key="2">
    <source>
        <dbReference type="EMBL" id="CAG9822912.1"/>
    </source>
</evidence>
<protein>
    <recommendedName>
        <fullName evidence="1">Transcription factor TFIIIC triple barrel domain-containing protein</fullName>
    </recommendedName>
</protein>
<dbReference type="AlphaFoldDB" id="A0A9N9SKC3"/>
<reference evidence="2" key="1">
    <citation type="submission" date="2022-01" db="EMBL/GenBank/DDBJ databases">
        <authorList>
            <person name="King R."/>
        </authorList>
    </citation>
    <scope>NUCLEOTIDE SEQUENCE</scope>
</reference>
<dbReference type="InterPro" id="IPR019481">
    <property type="entry name" value="TFIIIC_triple_barrel"/>
</dbReference>
<dbReference type="InterPro" id="IPR042771">
    <property type="entry name" value="GTF3C6-like"/>
</dbReference>
<dbReference type="GO" id="GO:0006383">
    <property type="term" value="P:transcription by RNA polymerase III"/>
    <property type="evidence" value="ECO:0007669"/>
    <property type="project" value="InterPro"/>
</dbReference>
<keyword evidence="3" id="KW-1185">Reference proteome</keyword>
<dbReference type="GO" id="GO:0000127">
    <property type="term" value="C:transcription factor TFIIIC complex"/>
    <property type="evidence" value="ECO:0007669"/>
    <property type="project" value="TreeGrafter"/>
</dbReference>